<gene>
    <name evidence="6" type="ORF">H103_02512</name>
</gene>
<dbReference type="CDD" id="cd06532">
    <property type="entry name" value="Glyco_transf_25"/>
    <property type="match status" value="1"/>
</dbReference>
<dbReference type="AlphaFoldDB" id="A0A022W9M8"/>
<reference evidence="6" key="1">
    <citation type="submission" date="2014-02" db="EMBL/GenBank/DDBJ databases">
        <title>The Genome Sequence of Trichophyton rubrum (morphotype fischeri) CBS 288.86.</title>
        <authorList>
            <consortium name="The Broad Institute Genomics Platform"/>
            <person name="Cuomo C.A."/>
            <person name="White T.C."/>
            <person name="Graser Y."/>
            <person name="Martinez-Rossi N."/>
            <person name="Heitman J."/>
            <person name="Young S.K."/>
            <person name="Zeng Q."/>
            <person name="Gargeya S."/>
            <person name="Abouelleil A."/>
            <person name="Alvarado L."/>
            <person name="Chapman S.B."/>
            <person name="Gainer-Dewar J."/>
            <person name="Goldberg J."/>
            <person name="Griggs A."/>
            <person name="Gujja S."/>
            <person name="Hansen M."/>
            <person name="Howarth C."/>
            <person name="Imamovic A."/>
            <person name="Larimer J."/>
            <person name="Martinez D."/>
            <person name="Murphy C."/>
            <person name="Pearson M.D."/>
            <person name="Persinoti G."/>
            <person name="Poon T."/>
            <person name="Priest M."/>
            <person name="Roberts A.D."/>
            <person name="Saif S."/>
            <person name="Shea T.D."/>
            <person name="Sykes S.N."/>
            <person name="Wortman J."/>
            <person name="Nusbaum C."/>
            <person name="Birren B."/>
        </authorList>
    </citation>
    <scope>NUCLEOTIDE SEQUENCE [LARGE SCALE GENOMIC DNA]</scope>
    <source>
        <strain evidence="6">CBS 288.86</strain>
    </source>
</reference>
<dbReference type="InterPro" id="IPR050757">
    <property type="entry name" value="Collagen_mod_GT25"/>
</dbReference>
<dbReference type="HOGENOM" id="CLU_032992_1_0_1"/>
<protein>
    <recommendedName>
        <fullName evidence="5">Glycosyl transferase family 25 domain-containing protein</fullName>
    </recommendedName>
</protein>
<accession>A0A022W9M8</accession>
<dbReference type="PANTHER" id="PTHR10730:SF53">
    <property type="entry name" value="GLYCOSYLTRANSFERASE 25 FAMILY MEMBER"/>
    <property type="match status" value="1"/>
</dbReference>
<dbReference type="PANTHER" id="PTHR10730">
    <property type="entry name" value="PROCOLLAGEN-LYSINE,2-OXOGLUTARATE 5-DIOXYGENASE/GLYCOSYLTRANSFERASE 25 FAMILY MEMBER"/>
    <property type="match status" value="1"/>
</dbReference>
<sequence>MFLFQQTKLFNKKLPVLVAVGSLVFFTALLFTLHRPGYWRNSRIAGPYTRQKDNDILNNVFNSTLGFERIYVVNLPSRTDRRDALVLMAAVSDIKLHWVDGIMGDTVVDKALPPPATHKFKSANIGSWRGHLNALQDIVENNINSALILEDDADWDIRIKPQLRDFALASRALVQPLSGAEHLAYADPTFPDPRKSSGALKDILVSNDTIPPVNSPYGDNWDILWLGHCGVNFPDAALREVGKDIPKGRVIQKNDSTVPEQKYLVLAPGNEEFKTLFPPHTRVVHHAMTPVCSLVYGVSQKSARRLLYEFGVKKFNAPYDLMLRDACEGIQGRIRNTCLTVQPQLFNHHRPAGNVSHYSDISEHKGEMIEQASTQMIRWSTSLNLPKLISGDTNYDDQFPDKN</sequence>
<evidence type="ECO:0000313" key="6">
    <source>
        <dbReference type="EMBL" id="EZF54841.1"/>
    </source>
</evidence>
<proteinExistence type="inferred from homology"/>
<keyword evidence="2" id="KW-0328">Glycosyltransferase</keyword>
<dbReference type="OrthoDB" id="47375at2759"/>
<comment type="similarity">
    <text evidence="1">Belongs to the glycosyltransferase 25 family.</text>
</comment>
<name>A0A022W9M8_TRIRU</name>
<evidence type="ECO:0000256" key="2">
    <source>
        <dbReference type="ARBA" id="ARBA00022676"/>
    </source>
</evidence>
<dbReference type="InterPro" id="IPR002654">
    <property type="entry name" value="Glyco_trans_25"/>
</dbReference>
<dbReference type="GO" id="GO:0016740">
    <property type="term" value="F:transferase activity"/>
    <property type="evidence" value="ECO:0007669"/>
    <property type="project" value="UniProtKB-KW"/>
</dbReference>
<keyword evidence="4" id="KW-1133">Transmembrane helix</keyword>
<organism evidence="6">
    <name type="scientific">Trichophyton rubrum CBS 288.86</name>
    <dbReference type="NCBI Taxonomy" id="1215330"/>
    <lineage>
        <taxon>Eukaryota</taxon>
        <taxon>Fungi</taxon>
        <taxon>Dikarya</taxon>
        <taxon>Ascomycota</taxon>
        <taxon>Pezizomycotina</taxon>
        <taxon>Eurotiomycetes</taxon>
        <taxon>Eurotiomycetidae</taxon>
        <taxon>Onygenales</taxon>
        <taxon>Arthrodermataceae</taxon>
        <taxon>Trichophyton</taxon>
    </lineage>
</organism>
<dbReference type="Proteomes" id="UP000023758">
    <property type="component" value="Unassembled WGS sequence"/>
</dbReference>
<evidence type="ECO:0000259" key="5">
    <source>
        <dbReference type="Pfam" id="PF01755"/>
    </source>
</evidence>
<dbReference type="Pfam" id="PF01755">
    <property type="entry name" value="Glyco_transf_25"/>
    <property type="match status" value="1"/>
</dbReference>
<keyword evidence="4" id="KW-0472">Membrane</keyword>
<keyword evidence="3" id="KW-0808">Transferase</keyword>
<keyword evidence="4" id="KW-0812">Transmembrane</keyword>
<evidence type="ECO:0000256" key="1">
    <source>
        <dbReference type="ARBA" id="ARBA00006721"/>
    </source>
</evidence>
<feature type="domain" description="Glycosyl transferase family 25" evidence="5">
    <location>
        <begin position="69"/>
        <end position="162"/>
    </location>
</feature>
<evidence type="ECO:0000256" key="3">
    <source>
        <dbReference type="ARBA" id="ARBA00022679"/>
    </source>
</evidence>
<dbReference type="EMBL" id="KK207773">
    <property type="protein sequence ID" value="EZF54841.1"/>
    <property type="molecule type" value="Genomic_DNA"/>
</dbReference>
<evidence type="ECO:0000256" key="4">
    <source>
        <dbReference type="SAM" id="Phobius"/>
    </source>
</evidence>
<feature type="transmembrane region" description="Helical" evidence="4">
    <location>
        <begin position="14"/>
        <end position="33"/>
    </location>
</feature>